<dbReference type="EMBL" id="CP006737">
    <property type="protein sequence ID" value="AHA69196.1"/>
    <property type="molecule type" value="Genomic_DNA"/>
</dbReference>
<keyword evidence="5" id="KW-0614">Plasmid</keyword>
<proteinExistence type="predicted"/>
<evidence type="ECO:0000313" key="5">
    <source>
        <dbReference type="EMBL" id="AHA69196.1"/>
    </source>
</evidence>
<gene>
    <name evidence="5" type="ORF">Asd1617_06369</name>
</gene>
<evidence type="ECO:0000256" key="1">
    <source>
        <dbReference type="ARBA" id="ARBA00023015"/>
    </source>
</evidence>
<sequence>MSWIQHGRVFFVRNQNIKFSDNVNYHYRFNINSCAKFLAFWDYFSGALVEHSHAEKCIHFYHENDLRDSCNTESMLDKLMLKFIFSSDQNVSNALAMIRMTESYHLVLYLLRTIEKEKEVRIKSLTEHYGVSEAYFRTLCRKALGAKVKEQLNTWRLVNGLLDVFLHNQTITSAAMNNGYASTSHFSNEIKTRLGFSARELSNITFLVKKINEKI</sequence>
<evidence type="ECO:0000259" key="4">
    <source>
        <dbReference type="PROSITE" id="PS01124"/>
    </source>
</evidence>
<geneLocation type="plasmid" evidence="5 6">
    <name>pSLG231</name>
</geneLocation>
<dbReference type="HOGENOM" id="CLU_082966_1_0_6"/>
<dbReference type="GO" id="GO:0003700">
    <property type="term" value="F:DNA-binding transcription factor activity"/>
    <property type="evidence" value="ECO:0007669"/>
    <property type="project" value="InterPro"/>
</dbReference>
<keyword evidence="1" id="KW-0805">Transcription regulation</keyword>
<protein>
    <submittedName>
        <fullName evidence="5">Transcriptional regulator MxiE</fullName>
    </submittedName>
</protein>
<name>A0A0A7A5A1_SHIDY</name>
<feature type="domain" description="HTH araC/xylS-type" evidence="4">
    <location>
        <begin position="104"/>
        <end position="204"/>
    </location>
</feature>
<dbReference type="Gene3D" id="1.10.10.60">
    <property type="entry name" value="Homeodomain-like"/>
    <property type="match status" value="1"/>
</dbReference>
<accession>A0A0A7A5A1</accession>
<evidence type="ECO:0000256" key="3">
    <source>
        <dbReference type="ARBA" id="ARBA00023163"/>
    </source>
</evidence>
<dbReference type="Proteomes" id="UP000031647">
    <property type="component" value="Plasmid pSLG231"/>
</dbReference>
<reference evidence="5 6" key="1">
    <citation type="submission" date="2013-09" db="EMBL/GenBank/DDBJ databases">
        <title>Comparative genomics of Sd1617 to representative strains in evaluating its pathogenesis.</title>
        <authorList>
            <person name="Aksomboon Vongsawan A."/>
            <person name="Kapatral V."/>
            <person name="Vaisvil B."/>
            <person name="Serichantalergs O."/>
            <person name="Hale T.L."/>
            <person name="Mason C.J."/>
        </authorList>
    </citation>
    <scope>NUCLEOTIDE SEQUENCE [LARGE SCALE GENOMIC DNA]</scope>
    <source>
        <strain evidence="5 6">1617</strain>
        <plasmid evidence="5 6">pSLG231</plasmid>
    </source>
</reference>
<dbReference type="InterPro" id="IPR018060">
    <property type="entry name" value="HTH_AraC"/>
</dbReference>
<dbReference type="PATRIC" id="fig|754093.4.peg.6261"/>
<dbReference type="PROSITE" id="PS00041">
    <property type="entry name" value="HTH_ARAC_FAMILY_1"/>
    <property type="match status" value="1"/>
</dbReference>
<dbReference type="KEGG" id="sdz:Asd1617_06369"/>
<dbReference type="InterPro" id="IPR018062">
    <property type="entry name" value="HTH_AraC-typ_CS"/>
</dbReference>
<evidence type="ECO:0000256" key="2">
    <source>
        <dbReference type="ARBA" id="ARBA00023125"/>
    </source>
</evidence>
<organism evidence="5 6">
    <name type="scientific">Shigella dysenteriae 1617</name>
    <dbReference type="NCBI Taxonomy" id="754093"/>
    <lineage>
        <taxon>Bacteria</taxon>
        <taxon>Pseudomonadati</taxon>
        <taxon>Pseudomonadota</taxon>
        <taxon>Gammaproteobacteria</taxon>
        <taxon>Enterobacterales</taxon>
        <taxon>Enterobacteriaceae</taxon>
        <taxon>Shigella</taxon>
    </lineage>
</organism>
<dbReference type="SMART" id="SM00342">
    <property type="entry name" value="HTH_ARAC"/>
    <property type="match status" value="1"/>
</dbReference>
<dbReference type="PROSITE" id="PS01124">
    <property type="entry name" value="HTH_ARAC_FAMILY_2"/>
    <property type="match status" value="1"/>
</dbReference>
<dbReference type="GO" id="GO:0043565">
    <property type="term" value="F:sequence-specific DNA binding"/>
    <property type="evidence" value="ECO:0007669"/>
    <property type="project" value="InterPro"/>
</dbReference>
<keyword evidence="2" id="KW-0238">DNA-binding</keyword>
<dbReference type="Pfam" id="PF12833">
    <property type="entry name" value="HTH_18"/>
    <property type="match status" value="1"/>
</dbReference>
<evidence type="ECO:0000313" key="6">
    <source>
        <dbReference type="Proteomes" id="UP000031647"/>
    </source>
</evidence>
<keyword evidence="3" id="KW-0804">Transcription</keyword>
<dbReference type="AlphaFoldDB" id="A0A0A7A5A1"/>